<gene>
    <name evidence="2" type="ORF">ATANTOWER_003757</name>
</gene>
<organism evidence="2 3">
    <name type="scientific">Ataeniobius toweri</name>
    <dbReference type="NCBI Taxonomy" id="208326"/>
    <lineage>
        <taxon>Eukaryota</taxon>
        <taxon>Metazoa</taxon>
        <taxon>Chordata</taxon>
        <taxon>Craniata</taxon>
        <taxon>Vertebrata</taxon>
        <taxon>Euteleostomi</taxon>
        <taxon>Actinopterygii</taxon>
        <taxon>Neopterygii</taxon>
        <taxon>Teleostei</taxon>
        <taxon>Neoteleostei</taxon>
        <taxon>Acanthomorphata</taxon>
        <taxon>Ovalentaria</taxon>
        <taxon>Atherinomorphae</taxon>
        <taxon>Cyprinodontiformes</taxon>
        <taxon>Goodeidae</taxon>
        <taxon>Ataeniobius</taxon>
    </lineage>
</organism>
<reference evidence="2 3" key="1">
    <citation type="submission" date="2021-07" db="EMBL/GenBank/DDBJ databases">
        <authorList>
            <person name="Palmer J.M."/>
        </authorList>
    </citation>
    <scope>NUCLEOTIDE SEQUENCE [LARGE SCALE GENOMIC DNA]</scope>
    <source>
        <strain evidence="2 3">AT_MEX2019</strain>
        <tissue evidence="2">Muscle</tissue>
    </source>
</reference>
<protein>
    <submittedName>
        <fullName evidence="2">Uncharacterized protein</fullName>
    </submittedName>
</protein>
<comment type="caution">
    <text evidence="2">The sequence shown here is derived from an EMBL/GenBank/DDBJ whole genome shotgun (WGS) entry which is preliminary data.</text>
</comment>
<evidence type="ECO:0000313" key="2">
    <source>
        <dbReference type="EMBL" id="MED6261333.1"/>
    </source>
</evidence>
<keyword evidence="1" id="KW-0472">Membrane</keyword>
<dbReference type="EMBL" id="JAHUTI010089913">
    <property type="protein sequence ID" value="MED6261333.1"/>
    <property type="molecule type" value="Genomic_DNA"/>
</dbReference>
<proteinExistence type="predicted"/>
<evidence type="ECO:0000313" key="3">
    <source>
        <dbReference type="Proteomes" id="UP001345963"/>
    </source>
</evidence>
<evidence type="ECO:0000256" key="1">
    <source>
        <dbReference type="SAM" id="Phobius"/>
    </source>
</evidence>
<accession>A0ABU7CEI7</accession>
<keyword evidence="3" id="KW-1185">Reference proteome</keyword>
<feature type="transmembrane region" description="Helical" evidence="1">
    <location>
        <begin position="92"/>
        <end position="111"/>
    </location>
</feature>
<keyword evidence="1" id="KW-0812">Transmembrane</keyword>
<sequence length="117" mass="13740">MFLLDESYINVHSPDLNLIKTVWRELKIRVVARRLSNLKDLKLVTKMFVTKKNILGLNYILKTIHEGRSLFFSLTYKRFLQQLLHLSRSKQILVFNSLLMSNLAGSGFIYWDLISLP</sequence>
<keyword evidence="1" id="KW-1133">Transmembrane helix</keyword>
<dbReference type="Proteomes" id="UP001345963">
    <property type="component" value="Unassembled WGS sequence"/>
</dbReference>
<name>A0ABU7CEI7_9TELE</name>